<evidence type="ECO:0000313" key="3">
    <source>
        <dbReference type="EMBL" id="SBT09419.1"/>
    </source>
</evidence>
<feature type="transmembrane region" description="Helical" evidence="1">
    <location>
        <begin position="298"/>
        <end position="319"/>
    </location>
</feature>
<protein>
    <submittedName>
        <fullName evidence="3">Uncharacterized protein</fullName>
    </submittedName>
</protein>
<name>A0A1A8XWQ3_9PROT</name>
<feature type="chain" id="PRO_5008381811" evidence="2">
    <location>
        <begin position="19"/>
        <end position="338"/>
    </location>
</feature>
<dbReference type="STRING" id="1860102.ACCAA_700033"/>
<feature type="transmembrane region" description="Helical" evidence="1">
    <location>
        <begin position="109"/>
        <end position="130"/>
    </location>
</feature>
<organism evidence="3 4">
    <name type="scientific">Candidatus Accumulibacter aalborgensis</name>
    <dbReference type="NCBI Taxonomy" id="1860102"/>
    <lineage>
        <taxon>Bacteria</taxon>
        <taxon>Pseudomonadati</taxon>
        <taxon>Pseudomonadota</taxon>
        <taxon>Betaproteobacteria</taxon>
        <taxon>Candidatus Accumulibacter</taxon>
    </lineage>
</organism>
<dbReference type="Proteomes" id="UP000199169">
    <property type="component" value="Unassembled WGS sequence"/>
</dbReference>
<reference evidence="3 4" key="1">
    <citation type="submission" date="2016-06" db="EMBL/GenBank/DDBJ databases">
        <authorList>
            <person name="Kjaerup R.B."/>
            <person name="Dalgaard T.S."/>
            <person name="Juul-Madsen H.R."/>
        </authorList>
    </citation>
    <scope>NUCLEOTIDE SEQUENCE [LARGE SCALE GENOMIC DNA]</scope>
    <source>
        <strain evidence="3">3</strain>
    </source>
</reference>
<feature type="transmembrane region" description="Helical" evidence="1">
    <location>
        <begin position="190"/>
        <end position="211"/>
    </location>
</feature>
<dbReference type="EMBL" id="FLQX01000150">
    <property type="protein sequence ID" value="SBT09419.1"/>
    <property type="molecule type" value="Genomic_DNA"/>
</dbReference>
<keyword evidence="1" id="KW-0812">Transmembrane</keyword>
<dbReference type="AlphaFoldDB" id="A0A1A8XWQ3"/>
<sequence length="338" mass="35722">MTLHLLLALMLVAGMGFAAHRASLCTVRAVMEVMTSGTAYMLFSFAKAMLWTVTISGSLIVLFSIDLQPVYGRLPFWAALLGGFVFGIGAAVNGGCSFSTLQRLADGELGMLVSLAGMVLGFLGMSYWLAELPGVSLQPINTGRLWQHSWGSGLLVLLWLWATWELIRLWRAHAGDSGLLGRLLADRYRLSSAAAVLGIGGGTLYAVQGAWTYTNFLRGEAASWLNAGPTPAAGQAFLLVALIVGMLFSSWHRGAFRVRRPKLGDLPPRLIGGLLMGIGGTLVPGGNDTLLLAAIPTFSAHAVAVFAALLAGVAGTLAIMRWRMGAMAPVACSGDRCQ</sequence>
<dbReference type="Pfam" id="PF04143">
    <property type="entry name" value="Sulf_transp"/>
    <property type="match status" value="1"/>
</dbReference>
<feature type="signal peptide" evidence="2">
    <location>
        <begin position="1"/>
        <end position="18"/>
    </location>
</feature>
<keyword evidence="2" id="KW-0732">Signal</keyword>
<evidence type="ECO:0000313" key="4">
    <source>
        <dbReference type="Proteomes" id="UP000199169"/>
    </source>
</evidence>
<evidence type="ECO:0000256" key="2">
    <source>
        <dbReference type="SAM" id="SignalP"/>
    </source>
</evidence>
<feature type="transmembrane region" description="Helical" evidence="1">
    <location>
        <begin position="231"/>
        <end position="249"/>
    </location>
</feature>
<keyword evidence="4" id="KW-1185">Reference proteome</keyword>
<gene>
    <name evidence="3" type="ORF">ACCAA_700033</name>
</gene>
<feature type="transmembrane region" description="Helical" evidence="1">
    <location>
        <begin position="270"/>
        <end position="286"/>
    </location>
</feature>
<feature type="transmembrane region" description="Helical" evidence="1">
    <location>
        <begin position="150"/>
        <end position="170"/>
    </location>
</feature>
<accession>A0A1A8XWQ3</accession>
<keyword evidence="1" id="KW-1133">Transmembrane helix</keyword>
<evidence type="ECO:0000256" key="1">
    <source>
        <dbReference type="SAM" id="Phobius"/>
    </source>
</evidence>
<proteinExistence type="predicted"/>
<keyword evidence="1" id="KW-0472">Membrane</keyword>
<dbReference type="RefSeq" id="WP_186408798.1">
    <property type="nucleotide sequence ID" value="NZ_FLQX01000150.1"/>
</dbReference>
<feature type="transmembrane region" description="Helical" evidence="1">
    <location>
        <begin position="45"/>
        <end position="65"/>
    </location>
</feature>
<dbReference type="InterPro" id="IPR007272">
    <property type="entry name" value="Sulf_transp_TsuA/YedE"/>
</dbReference>